<dbReference type="PROSITE" id="PS00623">
    <property type="entry name" value="GMC_OXRED_1"/>
    <property type="match status" value="1"/>
</dbReference>
<dbReference type="Pfam" id="PF05199">
    <property type="entry name" value="GMC_oxred_C"/>
    <property type="match status" value="1"/>
</dbReference>
<feature type="region of interest" description="Disordered" evidence="3">
    <location>
        <begin position="824"/>
        <end position="859"/>
    </location>
</feature>
<evidence type="ECO:0000256" key="1">
    <source>
        <dbReference type="ARBA" id="ARBA00010790"/>
    </source>
</evidence>
<dbReference type="GO" id="GO:0006520">
    <property type="term" value="P:amino acid metabolic process"/>
    <property type="evidence" value="ECO:0007669"/>
    <property type="project" value="UniProtKB-ARBA"/>
</dbReference>
<comment type="similarity">
    <text evidence="1 2">Belongs to the GMC oxidoreductase family.</text>
</comment>
<protein>
    <submittedName>
        <fullName evidence="7">FAD/NAD(P)-binding domain-containing protein</fullName>
    </submittedName>
</protein>
<dbReference type="Gene3D" id="3.30.410.10">
    <property type="entry name" value="Cholesterol Oxidase, domain 2"/>
    <property type="match status" value="1"/>
</dbReference>
<dbReference type="SUPFAM" id="SSF49344">
    <property type="entry name" value="CBD9-like"/>
    <property type="match status" value="1"/>
</dbReference>
<dbReference type="PANTHER" id="PTHR47190:SF2">
    <property type="entry name" value="CELLOBIOSE DEHYDROGENASE (AFU_ORTHOLOGUE AFUA_2G17620)"/>
    <property type="match status" value="1"/>
</dbReference>
<dbReference type="InterPro" id="IPR000172">
    <property type="entry name" value="GMC_OxRdtase_N"/>
</dbReference>
<evidence type="ECO:0000256" key="4">
    <source>
        <dbReference type="SAM" id="SignalP"/>
    </source>
</evidence>
<dbReference type="EMBL" id="KB456265">
    <property type="protein sequence ID" value="EMF11875.1"/>
    <property type="molecule type" value="Genomic_DNA"/>
</dbReference>
<dbReference type="Pfam" id="PF00732">
    <property type="entry name" value="GMC_oxred_N"/>
    <property type="match status" value="1"/>
</dbReference>
<dbReference type="Pfam" id="PF13840">
    <property type="entry name" value="ACT_7"/>
    <property type="match status" value="1"/>
</dbReference>
<gene>
    <name evidence="7" type="ORF">SEPMUDRAFT_67241</name>
</gene>
<dbReference type="InterPro" id="IPR027795">
    <property type="entry name" value="CASTOR_ACT_dom"/>
</dbReference>
<feature type="region of interest" description="Disordered" evidence="3">
    <location>
        <begin position="1086"/>
        <end position="1115"/>
    </location>
</feature>
<sequence>MKLLSLIPVLAYTPYTLGQVFSSYVDDNGIVLWQNTWDSQVGAGNAQWGLALPPVNASEYMNEYIGRVVAPIPETGTWLGISHSSGMTGSLILLTWVNGDQVMTGFRYASGYVEPSVYTGNASLSVISSFVNTTHYGLTYRCQDCWSWEQDGVSGSQVPKTTSAAAQLLGWAQATTAPMTPEDTDTGIVQHAADGIMAATVASARNAAYTSWVSLGTPTGSPPPSSPSNVTTITPPTGTNTTIPTGGSNSTATPTASSTPSSSPACASNSTITSQTWDYIVVGAGAGGIPLADKLSESGASVLLVEKGPPSSGRWGGTLKPDWLVGTNLSRFDVPGLDNEIWRDSDGIACTDVSVMAGCVLGGGTAVNAGLWWKANPTDFDYNFPVGWKGADMTEAVERVFDRIPFTDVPSQDGRIYQGEGYDVVGGALAAAGWKNVTAGDVPGEKNLTFSRPNHMFAHGERGGPMATYLVSASERSNFRLVTNTSVARVLRNGATMTGIEVEAFLDGGICGTINASNIILSAGAFGTPKILFRSGIGPQDQLETVSAAEGDKMIDSSNWINLPVGHNLDDHTSTDIVITHPNVTVYDFYGAYTDPIDADMELYLQGRSGILAQSAPNLLAGFWQEIDGSDGITRQLQYTARAESSHDVSSNHSISITQYLGRGSTGRGVASITAALNMVVSKVPFASSAEDVAAIKSGIESVLSALSLDPSIQVVYPLLSSNSNSNSSSSNNNTTTTTTIDSWLANYPLTTSSRSANHWMGTAKMGLDSGLVANGTAVVDTDTKVYGTQNLFVVDASVFPGMVSTNPSAMIVAVAEHASERILARGRDDKKKKKARALRSPPTSRRRGSCSRPRSSGHTLRTIREEIVAAAATVINGISFTCGRCRSIPNVDDDSDSGRILLRNPMGQPISESTTLLNANIGFLRTHLAIIHIPTSAYSLFLQPILALLLHNNSRDQDGAVVPPHRPWNYWLPFVNLSITPNECSIVCPREEAEALFQPLIASLSADLQKHVSISTEDYSAITIGGEGLEAGQRVLDLTSPLALAGIPIFFITSYYSDFILVPFSSRLKVINALEERGFVFEADSEDGEAGHMTNPASPLSPSHARQGSCSSSSNGSGIYHQHYHYHHQSLMTPTTPPTPPPTTISDLQLKTFQILARNHISPSVDPSLQLITCAGLKDSTPGSSTSNFTQGKLDVGIAKCLTTTHPFPPKFFSLTLTDSESASFTLEKRLLENFFLGGEEILLGTQAPEQIPITLDLHMLPVESTGIVCGVSSRLIEGMKGRLGREMFNMSYLSTSRAGHVIVYEDELEDAMDALRGAEELQLGKEER</sequence>
<dbReference type="SUPFAM" id="SSF51905">
    <property type="entry name" value="FAD/NAD(P)-binding domain"/>
    <property type="match status" value="1"/>
</dbReference>
<feature type="chain" id="PRO_5004110380" evidence="4">
    <location>
        <begin position="19"/>
        <end position="1330"/>
    </location>
</feature>
<dbReference type="RefSeq" id="XP_016759996.1">
    <property type="nucleotide sequence ID" value="XM_016909782.1"/>
</dbReference>
<proteinExistence type="inferred from homology"/>
<feature type="domain" description="Glucose-methanol-choline oxidoreductase N-terminal" evidence="6">
    <location>
        <begin position="524"/>
        <end position="538"/>
    </location>
</feature>
<dbReference type="InterPro" id="IPR036188">
    <property type="entry name" value="FAD/NAD-bd_sf"/>
</dbReference>
<dbReference type="Gene3D" id="3.30.2130.10">
    <property type="entry name" value="VC0802-like"/>
    <property type="match status" value="1"/>
</dbReference>
<dbReference type="Proteomes" id="UP000016931">
    <property type="component" value="Unassembled WGS sequence"/>
</dbReference>
<feature type="compositionally biased region" description="Low complexity" evidence="3">
    <location>
        <begin position="227"/>
        <end position="268"/>
    </location>
</feature>
<dbReference type="OrthoDB" id="413885at2759"/>
<evidence type="ECO:0000313" key="7">
    <source>
        <dbReference type="EMBL" id="EMF11875.1"/>
    </source>
</evidence>
<dbReference type="HOGENOM" id="CLU_261362_0_0_1"/>
<feature type="signal peptide" evidence="4">
    <location>
        <begin position="1"/>
        <end position="18"/>
    </location>
</feature>
<evidence type="ECO:0000313" key="8">
    <source>
        <dbReference type="Proteomes" id="UP000016931"/>
    </source>
</evidence>
<dbReference type="Gene3D" id="2.60.40.1210">
    <property type="entry name" value="Cellobiose dehydrogenase, cytochrome domain"/>
    <property type="match status" value="1"/>
</dbReference>
<keyword evidence="8" id="KW-1185">Reference proteome</keyword>
<reference evidence="7 8" key="1">
    <citation type="journal article" date="2012" name="PLoS Pathog.">
        <title>Diverse lifestyles and strategies of plant pathogenesis encoded in the genomes of eighteen Dothideomycetes fungi.</title>
        <authorList>
            <person name="Ohm R.A."/>
            <person name="Feau N."/>
            <person name="Henrissat B."/>
            <person name="Schoch C.L."/>
            <person name="Horwitz B.A."/>
            <person name="Barry K.W."/>
            <person name="Condon B.J."/>
            <person name="Copeland A.C."/>
            <person name="Dhillon B."/>
            <person name="Glaser F."/>
            <person name="Hesse C.N."/>
            <person name="Kosti I."/>
            <person name="LaButti K."/>
            <person name="Lindquist E.A."/>
            <person name="Lucas S."/>
            <person name="Salamov A.A."/>
            <person name="Bradshaw R.E."/>
            <person name="Ciuffetti L."/>
            <person name="Hamelin R.C."/>
            <person name="Kema G.H.J."/>
            <person name="Lawrence C."/>
            <person name="Scott J.A."/>
            <person name="Spatafora J.W."/>
            <person name="Turgeon B.G."/>
            <person name="de Wit P.J.G.M."/>
            <person name="Zhong S."/>
            <person name="Goodwin S.B."/>
            <person name="Grigoriev I.V."/>
        </authorList>
    </citation>
    <scope>NUCLEOTIDE SEQUENCE [LARGE SCALE GENOMIC DNA]</scope>
    <source>
        <strain evidence="7 8">SO2202</strain>
    </source>
</reference>
<dbReference type="GO" id="GO:0016614">
    <property type="term" value="F:oxidoreductase activity, acting on CH-OH group of donors"/>
    <property type="evidence" value="ECO:0007669"/>
    <property type="project" value="InterPro"/>
</dbReference>
<dbReference type="OMA" id="ITSQTWD"/>
<keyword evidence="2" id="KW-0274">FAD</keyword>
<dbReference type="GO" id="GO:0046394">
    <property type="term" value="P:carboxylic acid biosynthetic process"/>
    <property type="evidence" value="ECO:0007669"/>
    <property type="project" value="UniProtKB-ARBA"/>
</dbReference>
<evidence type="ECO:0000256" key="3">
    <source>
        <dbReference type="SAM" id="MobiDB-lite"/>
    </source>
</evidence>
<name>N1QJA2_SPHMS</name>
<dbReference type="Gene3D" id="3.50.50.60">
    <property type="entry name" value="FAD/NAD(P)-binding domain"/>
    <property type="match status" value="1"/>
</dbReference>
<keyword evidence="2" id="KW-0285">Flavoprotein</keyword>
<dbReference type="SUPFAM" id="SSF55021">
    <property type="entry name" value="ACT-like"/>
    <property type="match status" value="1"/>
</dbReference>
<dbReference type="GeneID" id="27906919"/>
<dbReference type="CDD" id="cd09630">
    <property type="entry name" value="CDH_like_cytochrome"/>
    <property type="match status" value="1"/>
</dbReference>
<evidence type="ECO:0000259" key="5">
    <source>
        <dbReference type="PROSITE" id="PS00623"/>
    </source>
</evidence>
<dbReference type="InterPro" id="IPR045865">
    <property type="entry name" value="ACT-like_dom_sf"/>
</dbReference>
<feature type="region of interest" description="Disordered" evidence="3">
    <location>
        <begin position="217"/>
        <end position="268"/>
    </location>
</feature>
<dbReference type="SUPFAM" id="SSF54373">
    <property type="entry name" value="FAD-linked reductases, C-terminal domain"/>
    <property type="match status" value="1"/>
</dbReference>
<dbReference type="STRING" id="692275.N1QJA2"/>
<dbReference type="GO" id="GO:0050660">
    <property type="term" value="F:flavin adenine dinucleotide binding"/>
    <property type="evidence" value="ECO:0007669"/>
    <property type="project" value="InterPro"/>
</dbReference>
<organism evidence="7 8">
    <name type="scientific">Sphaerulina musiva (strain SO2202)</name>
    <name type="common">Poplar stem canker fungus</name>
    <name type="synonym">Septoria musiva</name>
    <dbReference type="NCBI Taxonomy" id="692275"/>
    <lineage>
        <taxon>Eukaryota</taxon>
        <taxon>Fungi</taxon>
        <taxon>Dikarya</taxon>
        <taxon>Ascomycota</taxon>
        <taxon>Pezizomycotina</taxon>
        <taxon>Dothideomycetes</taxon>
        <taxon>Dothideomycetidae</taxon>
        <taxon>Mycosphaerellales</taxon>
        <taxon>Mycosphaerellaceae</taxon>
        <taxon>Sphaerulina</taxon>
    </lineage>
</organism>
<feature type="domain" description="Glucose-methanol-choline oxidoreductase N-terminal" evidence="5">
    <location>
        <begin position="358"/>
        <end position="381"/>
    </location>
</feature>
<dbReference type="PROSITE" id="PS00624">
    <property type="entry name" value="GMC_OXRED_2"/>
    <property type="match status" value="1"/>
</dbReference>
<dbReference type="InterPro" id="IPR053208">
    <property type="entry name" value="GMC_Oxidoreductase_CD"/>
</dbReference>
<dbReference type="InterPro" id="IPR015920">
    <property type="entry name" value="Cellobiose_DH-like_cyt"/>
</dbReference>
<dbReference type="PANTHER" id="PTHR47190">
    <property type="entry name" value="DEHYDROGENASE, PUTATIVE-RELATED"/>
    <property type="match status" value="1"/>
</dbReference>
<evidence type="ECO:0000259" key="6">
    <source>
        <dbReference type="PROSITE" id="PS00624"/>
    </source>
</evidence>
<evidence type="ECO:0000256" key="2">
    <source>
        <dbReference type="RuleBase" id="RU003968"/>
    </source>
</evidence>
<keyword evidence="4" id="KW-0732">Signal</keyword>
<feature type="compositionally biased region" description="Polar residues" evidence="3">
    <location>
        <begin position="1096"/>
        <end position="1107"/>
    </location>
</feature>
<dbReference type="InterPro" id="IPR007867">
    <property type="entry name" value="GMC_OxRtase_C"/>
</dbReference>
<dbReference type="Pfam" id="PF16010">
    <property type="entry name" value="CDH-cyt"/>
    <property type="match status" value="1"/>
</dbReference>
<accession>N1QJA2</accession>
<dbReference type="eggNOG" id="KOG1238">
    <property type="taxonomic scope" value="Eukaryota"/>
</dbReference>